<feature type="transmembrane region" description="Helical" evidence="1">
    <location>
        <begin position="236"/>
        <end position="257"/>
    </location>
</feature>
<keyword evidence="1" id="KW-1133">Transmembrane helix</keyword>
<feature type="transmembrane region" description="Helical" evidence="1">
    <location>
        <begin position="29"/>
        <end position="46"/>
    </location>
</feature>
<dbReference type="EMBL" id="VRTS01000005">
    <property type="protein sequence ID" value="TXK62235.1"/>
    <property type="molecule type" value="Genomic_DNA"/>
</dbReference>
<dbReference type="OrthoDB" id="5946179at2"/>
<dbReference type="InterPro" id="IPR047798">
    <property type="entry name" value="BPSS1780-like"/>
</dbReference>
<reference evidence="2 3" key="1">
    <citation type="submission" date="2019-08" db="EMBL/GenBank/DDBJ databases">
        <authorList>
            <person name="Karlyshev A.V."/>
        </authorList>
    </citation>
    <scope>NUCLEOTIDE SEQUENCE [LARGE SCALE GENOMIC DNA]</scope>
    <source>
        <strain evidence="2 3">Alg18-2.2</strain>
    </source>
</reference>
<evidence type="ECO:0000313" key="3">
    <source>
        <dbReference type="Proteomes" id="UP000321248"/>
    </source>
</evidence>
<gene>
    <name evidence="2" type="ORF">FU658_08270</name>
</gene>
<keyword evidence="1" id="KW-0812">Transmembrane</keyword>
<feature type="transmembrane region" description="Helical" evidence="1">
    <location>
        <begin position="146"/>
        <end position="171"/>
    </location>
</feature>
<feature type="transmembrane region" description="Helical" evidence="1">
    <location>
        <begin position="52"/>
        <end position="72"/>
    </location>
</feature>
<keyword evidence="1" id="KW-0472">Membrane</keyword>
<dbReference type="AlphaFoldDB" id="A0A5C8KQJ3"/>
<dbReference type="RefSeq" id="WP_147891654.1">
    <property type="nucleotide sequence ID" value="NZ_VRTS01000005.1"/>
</dbReference>
<keyword evidence="3" id="KW-1185">Reference proteome</keyword>
<protein>
    <recommendedName>
        <fullName evidence="4">DUF4013 domain-containing protein</fullName>
    </recommendedName>
</protein>
<feature type="transmembrane region" description="Helical" evidence="1">
    <location>
        <begin position="97"/>
        <end position="120"/>
    </location>
</feature>
<evidence type="ECO:0008006" key="4">
    <source>
        <dbReference type="Google" id="ProtNLM"/>
    </source>
</evidence>
<organism evidence="2 3">
    <name type="scientific">Alkalisalibacterium limincola</name>
    <dbReference type="NCBI Taxonomy" id="2699169"/>
    <lineage>
        <taxon>Bacteria</taxon>
        <taxon>Pseudomonadati</taxon>
        <taxon>Pseudomonadota</taxon>
        <taxon>Gammaproteobacteria</taxon>
        <taxon>Lysobacterales</taxon>
        <taxon>Lysobacteraceae</taxon>
        <taxon>Alkalisalibacterium</taxon>
    </lineage>
</organism>
<dbReference type="NCBIfam" id="NF041043">
    <property type="entry name" value="BPSS1780_fam"/>
    <property type="match status" value="1"/>
</dbReference>
<comment type="caution">
    <text evidence="2">The sequence shown here is derived from an EMBL/GenBank/DDBJ whole genome shotgun (WGS) entry which is preliminary data.</text>
</comment>
<dbReference type="Proteomes" id="UP000321248">
    <property type="component" value="Unassembled WGS sequence"/>
</dbReference>
<sequence length="284" mass="29312">MQIRKTGAGRGAKWLNDSIHIIEKQARPILLGALMVSVLATLPGLFGPLAMLALVVLVFVYPVLMGGLVAMARSIDAGGPAAPSDVFAAFRNGRAGALMWMAVPQIVFGLVVVTMLAGALGQENLQLIATGEEPDYSQVNRGAIPWMFLVVVFGGVATFSATLFGIPLAMLDGQPGLRAIATSLRASMANLGAVLVYLLCMFVAIVIASVAMLLVGMVLGLILGLLGEAAQAAGQMLLSILLNAGVMAVLACGHLMAWRDVFGAEDAAGAGGPDDTIREVSAEL</sequence>
<feature type="transmembrane region" description="Helical" evidence="1">
    <location>
        <begin position="191"/>
        <end position="224"/>
    </location>
</feature>
<evidence type="ECO:0000313" key="2">
    <source>
        <dbReference type="EMBL" id="TXK62235.1"/>
    </source>
</evidence>
<evidence type="ECO:0000256" key="1">
    <source>
        <dbReference type="SAM" id="Phobius"/>
    </source>
</evidence>
<accession>A0A5C8KQJ3</accession>
<name>A0A5C8KQJ3_9GAMM</name>
<proteinExistence type="predicted"/>